<evidence type="ECO:0000313" key="1">
    <source>
        <dbReference type="EMBL" id="SFH04618.1"/>
    </source>
</evidence>
<dbReference type="EMBL" id="FOPM01000027">
    <property type="protein sequence ID" value="SFH04618.1"/>
    <property type="molecule type" value="Genomic_DNA"/>
</dbReference>
<reference evidence="2" key="1">
    <citation type="submission" date="2016-10" db="EMBL/GenBank/DDBJ databases">
        <authorList>
            <person name="Varghese N."/>
            <person name="Submissions S."/>
        </authorList>
    </citation>
    <scope>NUCLEOTIDE SEQUENCE [LARGE SCALE GENOMIC DNA]</scope>
    <source>
        <strain evidence="2">Gh-105</strain>
    </source>
</reference>
<accession>A0A1I2WTA8</accession>
<protein>
    <recommendedName>
        <fullName evidence="3">Nitrogen fixation protein NifZ</fullName>
    </recommendedName>
</protein>
<sequence>MRGCQASVKECSSHDVVLTMPLKNDHGDLIAIGTEGMIVSVHGYGQSYMVEFAKPLGAPAMAEPHEVGLQ</sequence>
<proteinExistence type="predicted"/>
<dbReference type="AlphaFoldDB" id="A0A1I2WTA8"/>
<name>A0A1I2WTA8_9HYPH</name>
<evidence type="ECO:0008006" key="3">
    <source>
        <dbReference type="Google" id="ProtNLM"/>
    </source>
</evidence>
<dbReference type="STRING" id="582675.SAMN05192565_12722"/>
<gene>
    <name evidence="1" type="ORF">SAMN05192565_12722</name>
</gene>
<organism evidence="1 2">
    <name type="scientific">Methylobacterium gossipiicola</name>
    <dbReference type="NCBI Taxonomy" id="582675"/>
    <lineage>
        <taxon>Bacteria</taxon>
        <taxon>Pseudomonadati</taxon>
        <taxon>Pseudomonadota</taxon>
        <taxon>Alphaproteobacteria</taxon>
        <taxon>Hyphomicrobiales</taxon>
        <taxon>Methylobacteriaceae</taxon>
        <taxon>Methylobacterium</taxon>
    </lineage>
</organism>
<keyword evidence="2" id="KW-1185">Reference proteome</keyword>
<dbReference type="Proteomes" id="UP000199229">
    <property type="component" value="Unassembled WGS sequence"/>
</dbReference>
<evidence type="ECO:0000313" key="2">
    <source>
        <dbReference type="Proteomes" id="UP000199229"/>
    </source>
</evidence>